<name>A0A7C9J195_9RHOB</name>
<evidence type="ECO:0000256" key="5">
    <source>
        <dbReference type="SAM" id="Phobius"/>
    </source>
</evidence>
<keyword evidence="3 5" id="KW-1133">Transmembrane helix</keyword>
<protein>
    <submittedName>
        <fullName evidence="6">DUF1295 domain-containing protein</fullName>
    </submittedName>
</protein>
<evidence type="ECO:0000313" key="7">
    <source>
        <dbReference type="Proteomes" id="UP000480350"/>
    </source>
</evidence>
<dbReference type="AlphaFoldDB" id="A0A7C9J195"/>
<dbReference type="Gene3D" id="1.20.120.1630">
    <property type="match status" value="1"/>
</dbReference>
<keyword evidence="4 5" id="KW-0472">Membrane</keyword>
<reference evidence="6 7" key="1">
    <citation type="submission" date="2019-12" db="EMBL/GenBank/DDBJ databases">
        <authorList>
            <person name="Lee S.D."/>
        </authorList>
    </citation>
    <scope>NUCLEOTIDE SEQUENCE [LARGE SCALE GENOMIC DNA]</scope>
    <source>
        <strain evidence="6 7">GH1-50</strain>
    </source>
</reference>
<dbReference type="RefSeq" id="WP_160762587.1">
    <property type="nucleotide sequence ID" value="NZ_WUPT01000001.1"/>
</dbReference>
<dbReference type="GO" id="GO:0012505">
    <property type="term" value="C:endomembrane system"/>
    <property type="evidence" value="ECO:0007669"/>
    <property type="project" value="UniProtKB-SubCell"/>
</dbReference>
<evidence type="ECO:0000256" key="2">
    <source>
        <dbReference type="ARBA" id="ARBA00022692"/>
    </source>
</evidence>
<evidence type="ECO:0000313" key="6">
    <source>
        <dbReference type="EMBL" id="MXQ06661.1"/>
    </source>
</evidence>
<comment type="caution">
    <text evidence="6">The sequence shown here is derived from an EMBL/GenBank/DDBJ whole genome shotgun (WGS) entry which is preliminary data.</text>
</comment>
<dbReference type="PANTHER" id="PTHR12714:SF9">
    <property type="entry name" value="PROTEIN-S-ISOPRENYLCYSTEINE O-METHYLTRANSFERASE"/>
    <property type="match status" value="1"/>
</dbReference>
<sequence length="143" mass="15929">MKKTLDYPPVWLAAFVLLSIYTGPGWGHVATTLGWTLIASGLVLTLAAAAEFRKHRTTIVPHQTPESLVTTGVYAQSRNPIYLADVLILAGVAIWTGSIPGILSLPVLFLVLERRFILPEEARMAEKFGEEFEAYTRATRRWF</sequence>
<gene>
    <name evidence="6" type="ORF">GQ651_02255</name>
</gene>
<keyword evidence="7" id="KW-1185">Reference proteome</keyword>
<evidence type="ECO:0000256" key="4">
    <source>
        <dbReference type="ARBA" id="ARBA00023136"/>
    </source>
</evidence>
<dbReference type="GO" id="GO:0016740">
    <property type="term" value="F:transferase activity"/>
    <property type="evidence" value="ECO:0007669"/>
    <property type="project" value="UniProtKB-ARBA"/>
</dbReference>
<comment type="subcellular location">
    <subcellularLocation>
        <location evidence="1">Endomembrane system</location>
        <topology evidence="1">Multi-pass membrane protein</topology>
    </subcellularLocation>
</comment>
<proteinExistence type="predicted"/>
<dbReference type="Proteomes" id="UP000480350">
    <property type="component" value="Unassembled WGS sequence"/>
</dbReference>
<dbReference type="InterPro" id="IPR007318">
    <property type="entry name" value="Phopholipid_MeTrfase"/>
</dbReference>
<accession>A0A7C9J195</accession>
<dbReference type="EMBL" id="WUPT01000001">
    <property type="protein sequence ID" value="MXQ06661.1"/>
    <property type="molecule type" value="Genomic_DNA"/>
</dbReference>
<evidence type="ECO:0000256" key="3">
    <source>
        <dbReference type="ARBA" id="ARBA00022989"/>
    </source>
</evidence>
<keyword evidence="2 5" id="KW-0812">Transmembrane</keyword>
<feature type="transmembrane region" description="Helical" evidence="5">
    <location>
        <begin position="32"/>
        <end position="50"/>
    </location>
</feature>
<evidence type="ECO:0000256" key="1">
    <source>
        <dbReference type="ARBA" id="ARBA00004127"/>
    </source>
</evidence>
<dbReference type="Pfam" id="PF04191">
    <property type="entry name" value="PEMT"/>
    <property type="match status" value="1"/>
</dbReference>
<feature type="transmembrane region" description="Helical" evidence="5">
    <location>
        <begin position="86"/>
        <end position="112"/>
    </location>
</feature>
<organism evidence="6 7">
    <name type="scientific">Kangsaoukella pontilimi</name>
    <dbReference type="NCBI Taxonomy" id="2691042"/>
    <lineage>
        <taxon>Bacteria</taxon>
        <taxon>Pseudomonadati</taxon>
        <taxon>Pseudomonadota</taxon>
        <taxon>Alphaproteobacteria</taxon>
        <taxon>Rhodobacterales</taxon>
        <taxon>Paracoccaceae</taxon>
        <taxon>Kangsaoukella</taxon>
    </lineage>
</organism>
<dbReference type="PANTHER" id="PTHR12714">
    <property type="entry name" value="PROTEIN-S ISOPRENYLCYSTEINE O-METHYLTRANSFERASE"/>
    <property type="match status" value="1"/>
</dbReference>
<reference evidence="6 7" key="2">
    <citation type="submission" date="2020-03" db="EMBL/GenBank/DDBJ databases">
        <title>Kangsaoukella pontilimi gen. nov., sp. nov., a new member of the family Rhodobacteraceae isolated from a tidal mudflat.</title>
        <authorList>
            <person name="Kim I.S."/>
        </authorList>
    </citation>
    <scope>NUCLEOTIDE SEQUENCE [LARGE SCALE GENOMIC DNA]</scope>
    <source>
        <strain evidence="6 7">GH1-50</strain>
    </source>
</reference>